<dbReference type="Pfam" id="PF05653">
    <property type="entry name" value="Mg_trans_NIPA"/>
    <property type="match status" value="1"/>
</dbReference>
<dbReference type="PANTHER" id="PTHR12570">
    <property type="match status" value="1"/>
</dbReference>
<keyword evidence="4 6" id="KW-0472">Membrane</keyword>
<comment type="subcellular location">
    <subcellularLocation>
        <location evidence="1">Membrane</location>
        <topology evidence="1">Multi-pass membrane protein</topology>
    </subcellularLocation>
</comment>
<dbReference type="OrthoDB" id="165382at2759"/>
<feature type="region of interest" description="Disordered" evidence="5">
    <location>
        <begin position="288"/>
        <end position="351"/>
    </location>
</feature>
<dbReference type="GO" id="GO:0015095">
    <property type="term" value="F:magnesium ion transmembrane transporter activity"/>
    <property type="evidence" value="ECO:0007669"/>
    <property type="project" value="InterPro"/>
</dbReference>
<feature type="transmembrane region" description="Helical" evidence="6">
    <location>
        <begin position="26"/>
        <end position="46"/>
    </location>
</feature>
<evidence type="ECO:0000313" key="8">
    <source>
        <dbReference type="Proteomes" id="UP000037460"/>
    </source>
</evidence>
<dbReference type="InterPro" id="IPR008521">
    <property type="entry name" value="Mg_trans_NIPA"/>
</dbReference>
<keyword evidence="3 6" id="KW-1133">Transmembrane helix</keyword>
<evidence type="ECO:0000256" key="6">
    <source>
        <dbReference type="SAM" id="Phobius"/>
    </source>
</evidence>
<dbReference type="EMBL" id="JWZX01001582">
    <property type="protein sequence ID" value="KOO33178.1"/>
    <property type="molecule type" value="Genomic_DNA"/>
</dbReference>
<evidence type="ECO:0000256" key="1">
    <source>
        <dbReference type="ARBA" id="ARBA00004141"/>
    </source>
</evidence>
<dbReference type="AlphaFoldDB" id="A0A0M0K478"/>
<protein>
    <submittedName>
        <fullName evidence="7">Uncharacterized protein</fullName>
    </submittedName>
</protein>
<keyword evidence="2 6" id="KW-0812">Transmembrane</keyword>
<dbReference type="GO" id="GO:0016020">
    <property type="term" value="C:membrane"/>
    <property type="evidence" value="ECO:0007669"/>
    <property type="project" value="UniProtKB-SubCell"/>
</dbReference>
<comment type="caution">
    <text evidence="7">The sequence shown here is derived from an EMBL/GenBank/DDBJ whole genome shotgun (WGS) entry which is preliminary data.</text>
</comment>
<feature type="transmembrane region" description="Helical" evidence="6">
    <location>
        <begin position="235"/>
        <end position="256"/>
    </location>
</feature>
<evidence type="ECO:0000256" key="4">
    <source>
        <dbReference type="ARBA" id="ARBA00023136"/>
    </source>
</evidence>
<proteinExistence type="predicted"/>
<dbReference type="Proteomes" id="UP000037460">
    <property type="component" value="Unassembled WGS sequence"/>
</dbReference>
<evidence type="ECO:0000256" key="3">
    <source>
        <dbReference type="ARBA" id="ARBA00022989"/>
    </source>
</evidence>
<evidence type="ECO:0000313" key="7">
    <source>
        <dbReference type="EMBL" id="KOO33178.1"/>
    </source>
</evidence>
<evidence type="ECO:0000256" key="5">
    <source>
        <dbReference type="SAM" id="MobiDB-lite"/>
    </source>
</evidence>
<reference evidence="8" key="1">
    <citation type="journal article" date="2015" name="PLoS Genet.">
        <title>Genome Sequence and Transcriptome Analyses of Chrysochromulina tobin: Metabolic Tools for Enhanced Algal Fitness in the Prominent Order Prymnesiales (Haptophyceae).</title>
        <authorList>
            <person name="Hovde B.T."/>
            <person name="Deodato C.R."/>
            <person name="Hunsperger H.M."/>
            <person name="Ryken S.A."/>
            <person name="Yost W."/>
            <person name="Jha R.K."/>
            <person name="Patterson J."/>
            <person name="Monnat R.J. Jr."/>
            <person name="Barlow S.B."/>
            <person name="Starkenburg S.R."/>
            <person name="Cattolico R.A."/>
        </authorList>
    </citation>
    <scope>NUCLEOTIDE SEQUENCE</scope>
    <source>
        <strain evidence="8">CCMP291</strain>
    </source>
</reference>
<feature type="transmembrane region" description="Helical" evidence="6">
    <location>
        <begin position="205"/>
        <end position="223"/>
    </location>
</feature>
<gene>
    <name evidence="7" type="ORF">Ctob_009149</name>
</gene>
<dbReference type="PANTHER" id="PTHR12570:SF65">
    <property type="entry name" value="MAGNESIUM TRANSPORTER NIPA9-RELATED"/>
    <property type="match status" value="1"/>
</dbReference>
<organism evidence="7 8">
    <name type="scientific">Chrysochromulina tobinii</name>
    <dbReference type="NCBI Taxonomy" id="1460289"/>
    <lineage>
        <taxon>Eukaryota</taxon>
        <taxon>Haptista</taxon>
        <taxon>Haptophyta</taxon>
        <taxon>Prymnesiophyceae</taxon>
        <taxon>Prymnesiales</taxon>
        <taxon>Chrysochromulinaceae</taxon>
        <taxon>Chrysochromulina</taxon>
    </lineage>
</organism>
<feature type="transmembrane region" description="Helical" evidence="6">
    <location>
        <begin position="169"/>
        <end position="193"/>
    </location>
</feature>
<feature type="transmembrane region" description="Helical" evidence="6">
    <location>
        <begin position="100"/>
        <end position="118"/>
    </location>
</feature>
<sequence length="351" mass="37406">MATGKPGVCDLCSHVFTCAKPNTSPFAWGIVVALIGDILISFGLALQKVAHNKVEQRKGRTLLSENGQTSDGLPVKKEPTHTSDPVWWLGVAIQIVSEPIWLVFMCLSLALLAWLLVYTRRYKPKNFLPYIGIADIMGGYTVCSAVCVSSFFFERIIAKQNIYVGAEPALWVAIIVLAATCVLQLQFINSALALNDAGVVIPTHYVLFTIVSIICPSVLYQQLTLDPELLPMSPMLMLFMFLFGVAACFGGVWLIVAGKKPQVAAKPGGTTEHGGALAGVELESVGEGDSVVTDSESANGSPNGSPKRKPLPQEQTPQTPPPQIPAEPGGSRSRRAAGEMNGGGDTISDAI</sequence>
<keyword evidence="8" id="KW-1185">Reference proteome</keyword>
<feature type="transmembrane region" description="Helical" evidence="6">
    <location>
        <begin position="130"/>
        <end position="153"/>
    </location>
</feature>
<accession>A0A0M0K478</accession>
<feature type="compositionally biased region" description="Polar residues" evidence="5">
    <location>
        <begin position="292"/>
        <end position="304"/>
    </location>
</feature>
<evidence type="ECO:0000256" key="2">
    <source>
        <dbReference type="ARBA" id="ARBA00022692"/>
    </source>
</evidence>
<name>A0A0M0K478_9EUKA</name>